<accession>A0A3Q2ZVT3</accession>
<dbReference type="Ensembl" id="ENSKMAT00000008088.1">
    <property type="protein sequence ID" value="ENSKMAP00000007963.1"/>
    <property type="gene ID" value="ENSKMAG00000005924.1"/>
</dbReference>
<dbReference type="PROSITE" id="PS50095">
    <property type="entry name" value="PLAT"/>
    <property type="match status" value="1"/>
</dbReference>
<evidence type="ECO:0000256" key="12">
    <source>
        <dbReference type="PROSITE-ProRule" id="PRU00152"/>
    </source>
</evidence>
<dbReference type="InterPro" id="IPR001885">
    <property type="entry name" value="LipOase_mml"/>
</dbReference>
<dbReference type="InterPro" id="IPR036392">
    <property type="entry name" value="PLAT/LH2_dom_sf"/>
</dbReference>
<dbReference type="InterPro" id="IPR020833">
    <property type="entry name" value="LipOase_Fe_BS"/>
</dbReference>
<keyword evidence="8 10" id="KW-0408">Iron</keyword>
<name>A0A3Q2ZVT3_KRYMA</name>
<dbReference type="OMA" id="RYSFIKT"/>
<reference evidence="16" key="2">
    <citation type="submission" date="2025-09" db="UniProtKB">
        <authorList>
            <consortium name="Ensembl"/>
        </authorList>
    </citation>
    <scope>IDENTIFICATION</scope>
</reference>
<dbReference type="FunFam" id="1.20.245.10:FF:000001">
    <property type="entry name" value="Arachidonate 5-lipoxygenase a"/>
    <property type="match status" value="1"/>
</dbReference>
<organism evidence="16 17">
    <name type="scientific">Kryptolebias marmoratus</name>
    <name type="common">Mangrove killifish</name>
    <name type="synonym">Rivulus marmoratus</name>
    <dbReference type="NCBI Taxonomy" id="37003"/>
    <lineage>
        <taxon>Eukaryota</taxon>
        <taxon>Metazoa</taxon>
        <taxon>Chordata</taxon>
        <taxon>Craniata</taxon>
        <taxon>Vertebrata</taxon>
        <taxon>Euteleostomi</taxon>
        <taxon>Actinopterygii</taxon>
        <taxon>Neopterygii</taxon>
        <taxon>Teleostei</taxon>
        <taxon>Neoteleostei</taxon>
        <taxon>Acanthomorphata</taxon>
        <taxon>Ovalentaria</taxon>
        <taxon>Atherinomorphae</taxon>
        <taxon>Cyprinodontiformes</taxon>
        <taxon>Rivulidae</taxon>
        <taxon>Kryptolebias</taxon>
    </lineage>
</organism>
<dbReference type="SUPFAM" id="SSF48484">
    <property type="entry name" value="Lipoxigenase"/>
    <property type="match status" value="1"/>
</dbReference>
<comment type="similarity">
    <text evidence="3 13">Belongs to the lipoxygenase family.</text>
</comment>
<feature type="binding site" evidence="10">
    <location>
        <position position="514"/>
    </location>
    <ligand>
        <name>Fe cation</name>
        <dbReference type="ChEBI" id="CHEBI:24875"/>
        <note>catalytic</note>
    </ligand>
</feature>
<evidence type="ECO:0000256" key="10">
    <source>
        <dbReference type="PIRSR" id="PIRSR601885-1"/>
    </source>
</evidence>
<feature type="binding site" evidence="10">
    <location>
        <position position="335"/>
    </location>
    <ligand>
        <name>Fe cation</name>
        <dbReference type="ChEBI" id="CHEBI:24875"/>
        <note>catalytic</note>
    </ligand>
</feature>
<dbReference type="InterPro" id="IPR001024">
    <property type="entry name" value="PLAT/LH2_dom"/>
</dbReference>
<keyword evidence="5 10" id="KW-0479">Metal-binding</keyword>
<keyword evidence="6 13" id="KW-0223">Dioxygenase</keyword>
<dbReference type="Pfam" id="PF01477">
    <property type="entry name" value="PLAT"/>
    <property type="match status" value="1"/>
</dbReference>
<feature type="site" description="Essential for stabilizing binding to COTL1" evidence="11">
    <location>
        <position position="101"/>
    </location>
</feature>
<evidence type="ECO:0000259" key="15">
    <source>
        <dbReference type="PROSITE" id="PS51393"/>
    </source>
</evidence>
<dbReference type="GO" id="GO:0005737">
    <property type="term" value="C:cytoplasm"/>
    <property type="evidence" value="ECO:0007669"/>
    <property type="project" value="UniProtKB-SubCell"/>
</dbReference>
<dbReference type="GO" id="GO:0005506">
    <property type="term" value="F:iron ion binding"/>
    <property type="evidence" value="ECO:0007669"/>
    <property type="project" value="InterPro"/>
</dbReference>
<feature type="binding site" evidence="10">
    <location>
        <position position="330"/>
    </location>
    <ligand>
        <name>Fe cation</name>
        <dbReference type="ChEBI" id="CHEBI:24875"/>
        <note>catalytic</note>
    </ligand>
</feature>
<dbReference type="InterPro" id="IPR036226">
    <property type="entry name" value="LipOase_C_sf"/>
</dbReference>
<dbReference type="Pfam" id="PF00305">
    <property type="entry name" value="Lipoxygenase"/>
    <property type="match status" value="1"/>
</dbReference>
<dbReference type="SUPFAM" id="SSF49723">
    <property type="entry name" value="Lipase/lipooxygenase domain (PLAT/LH2 domain)"/>
    <property type="match status" value="1"/>
</dbReference>
<evidence type="ECO:0000313" key="17">
    <source>
        <dbReference type="Proteomes" id="UP000264800"/>
    </source>
</evidence>
<evidence type="ECO:0000256" key="11">
    <source>
        <dbReference type="PIRSR" id="PIRSR601885-3"/>
    </source>
</evidence>
<evidence type="ECO:0000259" key="14">
    <source>
        <dbReference type="PROSITE" id="PS50095"/>
    </source>
</evidence>
<dbReference type="PROSITE" id="PS00081">
    <property type="entry name" value="LIPOXYGENASE_2"/>
    <property type="match status" value="1"/>
</dbReference>
<dbReference type="PANTHER" id="PTHR11771">
    <property type="entry name" value="LIPOXYGENASE"/>
    <property type="match status" value="1"/>
</dbReference>
<proteinExistence type="inferred from homology"/>
<evidence type="ECO:0000256" key="1">
    <source>
        <dbReference type="ARBA" id="ARBA00004496"/>
    </source>
</evidence>
<feature type="domain" description="Lipoxygenase" evidence="15">
    <location>
        <begin position="189"/>
        <end position="637"/>
    </location>
</feature>
<dbReference type="AlphaFoldDB" id="A0A3Q2ZVT3"/>
<dbReference type="GO" id="GO:0016702">
    <property type="term" value="F:oxidoreductase activity, acting on single donors with incorporation of molecular oxygen, incorporation of two atoms of oxygen"/>
    <property type="evidence" value="ECO:0007669"/>
    <property type="project" value="InterPro"/>
</dbReference>
<dbReference type="InterPro" id="IPR013819">
    <property type="entry name" value="LipOase_C"/>
</dbReference>
<dbReference type="PROSITE" id="PS00711">
    <property type="entry name" value="LIPOXYGENASE_1"/>
    <property type="match status" value="1"/>
</dbReference>
<dbReference type="Proteomes" id="UP000264800">
    <property type="component" value="Unplaced"/>
</dbReference>
<dbReference type="SMART" id="SM00308">
    <property type="entry name" value="LH2"/>
    <property type="match status" value="1"/>
</dbReference>
<dbReference type="PRINTS" id="PR00087">
    <property type="entry name" value="LIPOXYGENASE"/>
</dbReference>
<sequence>MVVIYQVTFFSGDATHSSTFNDVFLTLVGTESSSERTKLSRFFKEKVRVKDLLKYPEPIGQILVIKLEKLHHLLLNQPWFLAKIELKSLAGKIYQFPVYQWITDCEEHCFREGKAALNFDDSNSLLKNYRKHELEERQKVYCWDQYKKMLPYCMKAESFKSLPLDVRFSTTKEVEMDIDRFFPDYVHAHWKEDAFFGYQFLNGIHPMMIQRCETLPPNFPVSDQMVFSNSPLHLGDEMKVINGNIFLCDYKILDGVKANIINKKQQYVVAPLVLLHKTPENQMMPIAIQLQQTPGKKNPIFFPTDSKWDWLLAKTFVRNADFNVHELSAHLLRTHLLAEDFAVAVLRNLPMVHPLYKLLIPHTRYTLMINFLARKLLISENGVFTKFASSGGDGMFSILSRSISSVTYRSLCLPDDIADRGLEDVPNFYYRDDGLKLWNIIHRFVQGILVFYYKDDKMVQKDSELQAWIKDIFQKGFLGNKDTGQWFHILYKLDTVDELVKFVTMVIFTCSAQHSAVNSGQYDFDGWMPNTPVSIDLPPPTTKGTADEAMLLRAFPHINTTVNGMATVWLLSKQSTDSVFLGNYPEELFTEDIPLQKKRAFKEDLMKLSEEINQRNEHLDLPYIYLDPKLVENSVSL</sequence>
<dbReference type="Gene3D" id="2.60.60.20">
    <property type="entry name" value="PLAT/LH2 domain"/>
    <property type="match status" value="1"/>
</dbReference>
<dbReference type="GO" id="GO:0034440">
    <property type="term" value="P:lipid oxidation"/>
    <property type="evidence" value="ECO:0007669"/>
    <property type="project" value="InterPro"/>
</dbReference>
<comment type="pathway">
    <text evidence="2">Lipid metabolism.</text>
</comment>
<dbReference type="InterPro" id="IPR000907">
    <property type="entry name" value="LipOase"/>
</dbReference>
<evidence type="ECO:0000256" key="13">
    <source>
        <dbReference type="RuleBase" id="RU003974"/>
    </source>
</evidence>
<dbReference type="STRING" id="37003.ENSKMAP00000007963"/>
<keyword evidence="4" id="KW-0963">Cytoplasm</keyword>
<evidence type="ECO:0000256" key="5">
    <source>
        <dbReference type="ARBA" id="ARBA00022723"/>
    </source>
</evidence>
<feature type="domain" description="PLAT" evidence="14">
    <location>
        <begin position="3"/>
        <end position="116"/>
    </location>
</feature>
<comment type="caution">
    <text evidence="12">Lacks conserved residue(s) required for the propagation of feature annotation.</text>
</comment>
<dbReference type="PRINTS" id="PR00467">
    <property type="entry name" value="MAMLPOXGNASE"/>
</dbReference>
<dbReference type="GeneTree" id="ENSGT00940000161510"/>
<dbReference type="Gene3D" id="3.10.450.60">
    <property type="match status" value="1"/>
</dbReference>
<evidence type="ECO:0000256" key="9">
    <source>
        <dbReference type="ARBA" id="ARBA00023098"/>
    </source>
</evidence>
<keyword evidence="9" id="KW-0443">Lipid metabolism</keyword>
<evidence type="ECO:0000256" key="6">
    <source>
        <dbReference type="ARBA" id="ARBA00022964"/>
    </source>
</evidence>
<keyword evidence="7 13" id="KW-0560">Oxidoreductase</keyword>
<comment type="subcellular location">
    <subcellularLocation>
        <location evidence="1">Cytoplasm</location>
    </subcellularLocation>
</comment>
<comment type="cofactor">
    <cofactor evidence="10">
        <name>Fe cation</name>
        <dbReference type="ChEBI" id="CHEBI:24875"/>
    </cofactor>
    <text evidence="10">Binds 1 Fe cation per subunit.</text>
</comment>
<evidence type="ECO:0000256" key="7">
    <source>
        <dbReference type="ARBA" id="ARBA00023002"/>
    </source>
</evidence>
<evidence type="ECO:0000313" key="16">
    <source>
        <dbReference type="Ensembl" id="ENSKMAP00000007963.1"/>
    </source>
</evidence>
<evidence type="ECO:0000256" key="2">
    <source>
        <dbReference type="ARBA" id="ARBA00005189"/>
    </source>
</evidence>
<evidence type="ECO:0000256" key="4">
    <source>
        <dbReference type="ARBA" id="ARBA00022490"/>
    </source>
</evidence>
<dbReference type="Gene3D" id="1.20.245.10">
    <property type="entry name" value="Lipoxygenase-1, Domain 5"/>
    <property type="match status" value="1"/>
</dbReference>
<evidence type="ECO:0000256" key="3">
    <source>
        <dbReference type="ARBA" id="ARBA00009419"/>
    </source>
</evidence>
<feature type="domain" description="Lipoxygenase" evidence="15">
    <location>
        <begin position="116"/>
        <end position="172"/>
    </location>
</feature>
<evidence type="ECO:0000256" key="8">
    <source>
        <dbReference type="ARBA" id="ARBA00023004"/>
    </source>
</evidence>
<keyword evidence="17" id="KW-1185">Reference proteome</keyword>
<dbReference type="PROSITE" id="PS51393">
    <property type="entry name" value="LIPOXYGENASE_3"/>
    <property type="match status" value="2"/>
</dbReference>
<protein>
    <submittedName>
        <fullName evidence="16">Arachidonate 15-lipoxygenase B-like</fullName>
    </submittedName>
</protein>
<dbReference type="InterPro" id="IPR020834">
    <property type="entry name" value="LipOase_CS"/>
</dbReference>
<reference evidence="16" key="1">
    <citation type="submission" date="2025-08" db="UniProtKB">
        <authorList>
            <consortium name="Ensembl"/>
        </authorList>
    </citation>
    <scope>IDENTIFICATION</scope>
</reference>